<feature type="domain" description="Myb/SANT-like DNA-binding" evidence="3">
    <location>
        <begin position="207"/>
        <end position="290"/>
    </location>
</feature>
<keyword evidence="1" id="KW-0175">Coiled coil</keyword>
<gene>
    <name evidence="4" type="ORF">Ocin01_14176</name>
</gene>
<evidence type="ECO:0000256" key="1">
    <source>
        <dbReference type="SAM" id="Coils"/>
    </source>
</evidence>
<dbReference type="Gene3D" id="1.10.10.60">
    <property type="entry name" value="Homeodomain-like"/>
    <property type="match status" value="1"/>
</dbReference>
<organism evidence="4 5">
    <name type="scientific">Orchesella cincta</name>
    <name type="common">Springtail</name>
    <name type="synonym">Podura cincta</name>
    <dbReference type="NCBI Taxonomy" id="48709"/>
    <lineage>
        <taxon>Eukaryota</taxon>
        <taxon>Metazoa</taxon>
        <taxon>Ecdysozoa</taxon>
        <taxon>Arthropoda</taxon>
        <taxon>Hexapoda</taxon>
        <taxon>Collembola</taxon>
        <taxon>Entomobryomorpha</taxon>
        <taxon>Entomobryoidea</taxon>
        <taxon>Orchesellidae</taxon>
        <taxon>Orchesellinae</taxon>
        <taxon>Orchesella</taxon>
    </lineage>
</organism>
<evidence type="ECO:0000256" key="2">
    <source>
        <dbReference type="SAM" id="MobiDB-lite"/>
    </source>
</evidence>
<proteinExistence type="predicted"/>
<dbReference type="InterPro" id="IPR044822">
    <property type="entry name" value="Myb_DNA-bind_4"/>
</dbReference>
<feature type="non-terminal residue" evidence="4">
    <location>
        <position position="1"/>
    </location>
</feature>
<accession>A0A1D2MHL5</accession>
<keyword evidence="5" id="KW-1185">Reference proteome</keyword>
<feature type="coiled-coil region" evidence="1">
    <location>
        <begin position="318"/>
        <end position="363"/>
    </location>
</feature>
<evidence type="ECO:0000259" key="3">
    <source>
        <dbReference type="Pfam" id="PF13837"/>
    </source>
</evidence>
<protein>
    <submittedName>
        <fullName evidence="4">Ribonuclease HII</fullName>
    </submittedName>
</protein>
<comment type="caution">
    <text evidence="4">The sequence shown here is derived from an EMBL/GenBank/DDBJ whole genome shotgun (WGS) entry which is preliminary data.</text>
</comment>
<dbReference type="Proteomes" id="UP000094527">
    <property type="component" value="Unassembled WGS sequence"/>
</dbReference>
<dbReference type="Pfam" id="PF13837">
    <property type="entry name" value="Myb_DNA-bind_4"/>
    <property type="match status" value="1"/>
</dbReference>
<evidence type="ECO:0000313" key="5">
    <source>
        <dbReference type="Proteomes" id="UP000094527"/>
    </source>
</evidence>
<feature type="region of interest" description="Disordered" evidence="2">
    <location>
        <begin position="1"/>
        <end position="31"/>
    </location>
</feature>
<dbReference type="AlphaFoldDB" id="A0A1D2MHL5"/>
<dbReference type="EMBL" id="LJIJ01001213">
    <property type="protein sequence ID" value="ODM92497.1"/>
    <property type="molecule type" value="Genomic_DNA"/>
</dbReference>
<evidence type="ECO:0000313" key="4">
    <source>
        <dbReference type="EMBL" id="ODM92497.1"/>
    </source>
</evidence>
<name>A0A1D2MHL5_ORCCI</name>
<reference evidence="4 5" key="1">
    <citation type="journal article" date="2016" name="Genome Biol. Evol.">
        <title>Gene Family Evolution Reflects Adaptation to Soil Environmental Stressors in the Genome of the Collembolan Orchesella cincta.</title>
        <authorList>
            <person name="Faddeeva-Vakhrusheva A."/>
            <person name="Derks M.F."/>
            <person name="Anvar S.Y."/>
            <person name="Agamennone V."/>
            <person name="Suring W."/>
            <person name="Smit S."/>
            <person name="van Straalen N.M."/>
            <person name="Roelofs D."/>
        </authorList>
    </citation>
    <scope>NUCLEOTIDE SEQUENCE [LARGE SCALE GENOMIC DNA]</scope>
    <source>
        <tissue evidence="4">Mixed pool</tissue>
    </source>
</reference>
<sequence length="396" mass="44711">LEHGDKSIQSFKCATGVERGQSSEVEGSLSARKMGDFKNEISSGGNNYELPPASTLALTSVGHDGQYYIVETSHQLEEHGGEDMTCSIDPATGNLILHQGNSNGEDNPSTFGDSEFEYRRNESLTLSELGHDYSQYSVTAEEPDLYQSMTLSSETGNLVEEYQAEEEEEEQMSEIKVSNVTSVAHMVGGSSNSGHLGSSIPLKVLLWSNRKTADLIQCIHSHEHKFKIASKTRTHIWNEISKDMAELGHVDCNRDECNKKWSNLYRTWKKVRSRPRETRRRWQNYDAVSELVKSLAVRNRNKVTSSKKHCTKSSKELVEKLMKDNLAHQEAIKLAEEKFAKKVEKLNLERDSMLKEIKQKLDLAHSKYGSSSKMGSQLNNIMNFRTVVVVSKQWSE</sequence>